<dbReference type="Pfam" id="PF05050">
    <property type="entry name" value="Methyltransf_21"/>
    <property type="match status" value="1"/>
</dbReference>
<feature type="coiled-coil region" evidence="1">
    <location>
        <begin position="71"/>
        <end position="98"/>
    </location>
</feature>
<dbReference type="PANTHER" id="PTHR34203:SF15">
    <property type="entry name" value="SLL1173 PROTEIN"/>
    <property type="match status" value="1"/>
</dbReference>
<dbReference type="PANTHER" id="PTHR34203">
    <property type="entry name" value="METHYLTRANSFERASE, FKBM FAMILY PROTEIN"/>
    <property type="match status" value="1"/>
</dbReference>
<gene>
    <name evidence="4" type="ORF">ABOZ73_08880</name>
</gene>
<dbReference type="GO" id="GO:0032259">
    <property type="term" value="P:methylation"/>
    <property type="evidence" value="ECO:0007669"/>
    <property type="project" value="UniProtKB-KW"/>
</dbReference>
<name>A0AB39KZ19_9CAUL</name>
<dbReference type="InterPro" id="IPR029063">
    <property type="entry name" value="SAM-dependent_MTases_sf"/>
</dbReference>
<feature type="region of interest" description="Disordered" evidence="2">
    <location>
        <begin position="1"/>
        <end position="43"/>
    </location>
</feature>
<accession>A0AB39KZ19</accession>
<dbReference type="InterPro" id="IPR052514">
    <property type="entry name" value="SAM-dependent_MTase"/>
</dbReference>
<protein>
    <submittedName>
        <fullName evidence="4">FkbM family methyltransferase</fullName>
    </submittedName>
</protein>
<organism evidence="4">
    <name type="scientific">Caulobacter sp. 73W</name>
    <dbReference type="NCBI Taxonomy" id="3161137"/>
    <lineage>
        <taxon>Bacteria</taxon>
        <taxon>Pseudomonadati</taxon>
        <taxon>Pseudomonadota</taxon>
        <taxon>Alphaproteobacteria</taxon>
        <taxon>Caulobacterales</taxon>
        <taxon>Caulobacteraceae</taxon>
        <taxon>Caulobacter</taxon>
    </lineage>
</organism>
<dbReference type="AlphaFoldDB" id="A0AB39KZ19"/>
<dbReference type="NCBIfam" id="TIGR01444">
    <property type="entry name" value="fkbM_fam"/>
    <property type="match status" value="1"/>
</dbReference>
<evidence type="ECO:0000256" key="2">
    <source>
        <dbReference type="SAM" id="MobiDB-lite"/>
    </source>
</evidence>
<keyword evidence="4" id="KW-0489">Methyltransferase</keyword>
<dbReference type="InterPro" id="IPR006342">
    <property type="entry name" value="FkbM_mtfrase"/>
</dbReference>
<evidence type="ECO:0000313" key="4">
    <source>
        <dbReference type="EMBL" id="XDO98513.1"/>
    </source>
</evidence>
<evidence type="ECO:0000259" key="3">
    <source>
        <dbReference type="Pfam" id="PF05050"/>
    </source>
</evidence>
<dbReference type="GO" id="GO:0008168">
    <property type="term" value="F:methyltransferase activity"/>
    <property type="evidence" value="ECO:0007669"/>
    <property type="project" value="UniProtKB-KW"/>
</dbReference>
<evidence type="ECO:0000256" key="1">
    <source>
        <dbReference type="SAM" id="Coils"/>
    </source>
</evidence>
<dbReference type="RefSeq" id="WP_369062388.1">
    <property type="nucleotide sequence ID" value="NZ_CP158375.1"/>
</dbReference>
<feature type="domain" description="Methyltransferase FkbM" evidence="3">
    <location>
        <begin position="201"/>
        <end position="365"/>
    </location>
</feature>
<keyword evidence="4" id="KW-0808">Transferase</keyword>
<keyword evidence="1" id="KW-0175">Coiled coil</keyword>
<proteinExistence type="predicted"/>
<dbReference type="SUPFAM" id="SSF53335">
    <property type="entry name" value="S-adenosyl-L-methionine-dependent methyltransferases"/>
    <property type="match status" value="1"/>
</dbReference>
<dbReference type="Gene3D" id="3.40.50.150">
    <property type="entry name" value="Vaccinia Virus protein VP39"/>
    <property type="match status" value="1"/>
</dbReference>
<sequence>MRPARLDLSVRNAMGDPQPAPTGPRSAPRSDATPEAAPTSRNPVRRLLGRTLGPVAHYARRYLNASVEHHLKHVDHRITELSEQMERLERSLQASMLTVHRGLDSAHAQRQTALIQHLDARTEGLAGLFGPRFDEIELKTRPLIDYDADTIAVRLGDGYVMAPRDQPLFTLMLADATTGGLEPGTRRALKKLIVPGMNVADVGANVGLLTLVCARSTGHTGLVWAFEPELGPRTLASKMAAANGLSWVDLRDTAVGAKAGTLTFNVSPIIGHSSLYALPGDEQKAAKKVKVKVVTLDEAIGPKTRLDVVKIDVEGAELDVLEGMAGLLKANTDLAIIAEYGPSHLERVGITPTAWFKAFTSKGYKAYAIAEPTGLVSPCDPKSLEDVELVNIAFVKPGGAAAKRLGAA</sequence>
<reference evidence="4" key="1">
    <citation type="submission" date="2024-06" db="EMBL/GenBank/DDBJ databases">
        <title>Caulobacter inopinatus, sp. nov.</title>
        <authorList>
            <person name="Donachie S.P."/>
        </authorList>
    </citation>
    <scope>NUCLEOTIDE SEQUENCE</scope>
    <source>
        <strain evidence="4">73W</strain>
    </source>
</reference>
<dbReference type="EMBL" id="CP158375">
    <property type="protein sequence ID" value="XDO98513.1"/>
    <property type="molecule type" value="Genomic_DNA"/>
</dbReference>